<keyword evidence="5" id="KW-1185">Reference proteome</keyword>
<evidence type="ECO:0000313" key="5">
    <source>
        <dbReference type="Proteomes" id="UP001589535"/>
    </source>
</evidence>
<dbReference type="InterPro" id="IPR011528">
    <property type="entry name" value="NERD"/>
</dbReference>
<evidence type="ECO:0000313" key="4">
    <source>
        <dbReference type="EMBL" id="MFB9687120.1"/>
    </source>
</evidence>
<feature type="compositionally biased region" description="Low complexity" evidence="2">
    <location>
        <begin position="1"/>
        <end position="14"/>
    </location>
</feature>
<feature type="domain" description="Protein kinase" evidence="3">
    <location>
        <begin position="221"/>
        <end position="497"/>
    </location>
</feature>
<dbReference type="Proteomes" id="UP001589535">
    <property type="component" value="Unassembled WGS sequence"/>
</dbReference>
<feature type="region of interest" description="Disordered" evidence="2">
    <location>
        <begin position="793"/>
        <end position="831"/>
    </location>
</feature>
<name>A0ABV5U8X7_9PSEU</name>
<keyword evidence="4" id="KW-0808">Transferase</keyword>
<reference evidence="4 5" key="1">
    <citation type="submission" date="2024-09" db="EMBL/GenBank/DDBJ databases">
        <authorList>
            <person name="Sun Q."/>
            <person name="Mori K."/>
        </authorList>
    </citation>
    <scope>NUCLEOTIDE SEQUENCE [LARGE SCALE GENOMIC DNA]</scope>
    <source>
        <strain evidence="4 5">JCM 13852</strain>
    </source>
</reference>
<dbReference type="NCBIfam" id="NF033442">
    <property type="entry name" value="BREX_PglW"/>
    <property type="match status" value="1"/>
</dbReference>
<dbReference type="PROSITE" id="PS50011">
    <property type="entry name" value="PROTEIN_KINASE_DOM"/>
    <property type="match status" value="2"/>
</dbReference>
<dbReference type="InterPro" id="IPR000719">
    <property type="entry name" value="Prot_kinase_dom"/>
</dbReference>
<dbReference type="Pfam" id="PF08378">
    <property type="entry name" value="NERD"/>
    <property type="match status" value="1"/>
</dbReference>
<accession>A0ABV5U8X7</accession>
<comment type="caution">
    <text evidence="4">The sequence shown here is derived from an EMBL/GenBank/DDBJ whole genome shotgun (WGS) entry which is preliminary data.</text>
</comment>
<feature type="compositionally biased region" description="Low complexity" evidence="2">
    <location>
        <begin position="796"/>
        <end position="806"/>
    </location>
</feature>
<dbReference type="PROSITE" id="PS00107">
    <property type="entry name" value="PROTEIN_KINASE_ATP"/>
    <property type="match status" value="1"/>
</dbReference>
<dbReference type="RefSeq" id="WP_378197383.1">
    <property type="nucleotide sequence ID" value="NZ_JBHMBK010000017.1"/>
</dbReference>
<dbReference type="GO" id="GO:0016301">
    <property type="term" value="F:kinase activity"/>
    <property type="evidence" value="ECO:0007669"/>
    <property type="project" value="UniProtKB-KW"/>
</dbReference>
<evidence type="ECO:0000256" key="2">
    <source>
        <dbReference type="SAM" id="MobiDB-lite"/>
    </source>
</evidence>
<protein>
    <submittedName>
        <fullName evidence="4">BREX system serine/threonine kinase PglW</fullName>
    </submittedName>
</protein>
<dbReference type="InterPro" id="IPR017441">
    <property type="entry name" value="Protein_kinase_ATP_BS"/>
</dbReference>
<keyword evidence="1" id="KW-0547">Nucleotide-binding</keyword>
<dbReference type="SUPFAM" id="SSF56112">
    <property type="entry name" value="Protein kinase-like (PK-like)"/>
    <property type="match status" value="2"/>
</dbReference>
<sequence length="1450" mass="160224">MTPSTTPGSSMPSSRWHQRRQSDFVWEQDGLDFIKRQMPNAEPYRAWATFSFTAASGRINECDLLIAVPSGLYLLELKAHPGRVVNRGSTWRITDPHTGRTRTIQNPLELTNLKAKELRGQLKRAAERSGSPERVPWIEPAVFLTDPGLHSELDEFQQPKIYGRHRKTGLPAIWDDLLAQPPHRESDRIKPGFASRTLPQLMQAIGIQPATAHLHFKDSWKLEPRPLDTGPFWEDRLVKRDDGQLEEQGRLRIYLIGEGAGKDEKGKVHRAAKREYQVLQGIEHRGIAQARLFDEHQGRPAILFRHDEADLRLDAYLAAFDEALTTENRLGLVRQLAEALRYAHDRSLYHRALSPRSVYVACRSDGSRPVLRLTDWQTAARDFEATSLRSIGGSSLDGAFLEDTSLRYLAPETDHQYPDPVELDVFGLGSVSYLILTGLPPAATKAELLDRLSTDGGLQLSAVNDSLPYELGDLIYDATRADVTLRLDSAADFLERLDDAETDAKPQSTGRSFADPLEAIAGQEIDEEWFVRKVLGTGATARALLVERVRETDEGTVVDERVFKVALDEKKAEKLVDEAETLRIVTGGTIVQLLDGPRKIGDHTALELEFAGELSLAKKLRVEGRLSYDELDRLGRELFVAMYQLEAAGIHHRDIKPDNIGVRNRPGRPTQLKLFDFSLARASLADHVGTRGYLDPFLGTTRRKLYDDHAERYAAAITLYEMATASRPQWGDGINAPTVTDHETPEIEEHLFDPRLRDGLAAFFRRALNRDTEKRFKSLSEMDDLWRSVFTEADQARPATTPATATKTDDDRPEQENLDRSAEAAELDTPLGAAGLTSRAISVAEGLGASTVGQLLELPVSALTRARGAGALTRRELTRRYRQWAAKLLNGKPRRPEPPSEDLEVPVDPSRQSVDLILERLLPKPGTKPKSADIERAVLGLSRADGTVLDLKPWPTQKTVANVLSTTQPKVSQYYSQAVRRWRRHDWLTTIRQEIIEIVGELGRVATAQEVADEFLARHGSNQEDPGLARRNALAIVRAATDTELTPDKDEPESTEPALAVLRRNERIILTSESLDGSDEPTPNELGDYAIALGEAADKISSRDPLPSSATVLRELHASKRPEGMQPLADTRLLSLAASMSVHTAASRRLELYPRNLGLVRGLRISQAAAGVDPGGITLTGLLAKVRARFPEIDLGDPSTLAVSDALREAGSSLTFDSVSGRFCPPRPVEMRAPVPSSSQSLSSVDLAAISSGRTSAEYVSARLAEAQRLGGFLALKLRAKYLPGAARLLTNTHDVVAIDLGRLFLAEFRALAQARHQAWNRVLNADARISTGGRVPPGLASYVSATWQRVHEQLLSKMAGAPPRSVLFLHDAGLVGRYFEAGGRQFLVELQRAARNSEDLPHGLWLLCPTDTPGEKPTLGGQVVETAGEHDHVVLRSEYLEYLGSDQVA</sequence>
<dbReference type="EMBL" id="JBHMBK010000017">
    <property type="protein sequence ID" value="MFB9687120.1"/>
    <property type="molecule type" value="Genomic_DNA"/>
</dbReference>
<feature type="binding site" evidence="1">
    <location>
        <position position="564"/>
    </location>
    <ligand>
        <name>ATP</name>
        <dbReference type="ChEBI" id="CHEBI:30616"/>
    </ligand>
</feature>
<dbReference type="InterPro" id="IPR011009">
    <property type="entry name" value="Kinase-like_dom_sf"/>
</dbReference>
<dbReference type="Gene3D" id="1.10.510.10">
    <property type="entry name" value="Transferase(Phosphotransferase) domain 1"/>
    <property type="match status" value="2"/>
</dbReference>
<feature type="domain" description="Protein kinase" evidence="3">
    <location>
        <begin position="529"/>
        <end position="790"/>
    </location>
</feature>
<dbReference type="PANTHER" id="PTHR24347">
    <property type="entry name" value="SERINE/THREONINE-PROTEIN KINASE"/>
    <property type="match status" value="1"/>
</dbReference>
<dbReference type="SMART" id="SM00220">
    <property type="entry name" value="S_TKc"/>
    <property type="match status" value="1"/>
</dbReference>
<keyword evidence="4" id="KW-0418">Kinase</keyword>
<dbReference type="Pfam" id="PF00069">
    <property type="entry name" value="Pkinase"/>
    <property type="match status" value="2"/>
</dbReference>
<dbReference type="InterPro" id="IPR049832">
    <property type="entry name" value="BREX_PglW"/>
</dbReference>
<gene>
    <name evidence="4" type="primary">pglW</name>
    <name evidence="4" type="ORF">ACFFTO_23310</name>
</gene>
<proteinExistence type="predicted"/>
<evidence type="ECO:0000256" key="1">
    <source>
        <dbReference type="PROSITE-ProRule" id="PRU10141"/>
    </source>
</evidence>
<keyword evidence="1" id="KW-0067">ATP-binding</keyword>
<feature type="region of interest" description="Disordered" evidence="2">
    <location>
        <begin position="1"/>
        <end position="20"/>
    </location>
</feature>
<feature type="compositionally biased region" description="Basic and acidic residues" evidence="2">
    <location>
        <begin position="807"/>
        <end position="823"/>
    </location>
</feature>
<organism evidence="4 5">
    <name type="scientific">Amycolatopsis plumensis</name>
    <dbReference type="NCBI Taxonomy" id="236508"/>
    <lineage>
        <taxon>Bacteria</taxon>
        <taxon>Bacillati</taxon>
        <taxon>Actinomycetota</taxon>
        <taxon>Actinomycetes</taxon>
        <taxon>Pseudonocardiales</taxon>
        <taxon>Pseudonocardiaceae</taxon>
        <taxon>Amycolatopsis</taxon>
    </lineage>
</organism>
<evidence type="ECO:0000259" key="3">
    <source>
        <dbReference type="PROSITE" id="PS50011"/>
    </source>
</evidence>